<keyword evidence="2" id="KW-0472">Membrane</keyword>
<evidence type="ECO:0000313" key="3">
    <source>
        <dbReference type="EMBL" id="NNJ28107.1"/>
    </source>
</evidence>
<keyword evidence="2" id="KW-0812">Transmembrane</keyword>
<sequence length="321" mass="34510">MADDPWADDSRDRDRDDFARNDDFARDDFGDADDGPHADLGTYASDREVEAPNPKKGVGTAVKVIVGLLVGGGLLALLCCGGLFWELSASGFTNPDVTPAGVRAKTDEMLVIDIPDDFTPEISMGGEMPFARWMGDFRMDLAAYGVPGGGQLMLMKLRIPNEGGDRQQMEAQMRQSMDQNSNNNGVRVDVTTTETRTLTTADGRDVEWQFSEGTGRSQQGADLGAYHEIKGTFADGTDVYILQLMIADDEYDEAEIVSMLESIELVDPQTEPVPAGKEPVLEEAPVTDGDAAESDVVEGDAVEGDSVEDDAAELTNDGPGE</sequence>
<reference evidence="3 4" key="1">
    <citation type="journal article" date="2020" name="Syst. Appl. Microbiol.">
        <title>Alienimonas chondri sp. nov., a novel planctomycete isolated from the biofilm of the red alga Chondrus crispus.</title>
        <authorList>
            <person name="Vitorino I."/>
            <person name="Albuquerque L."/>
            <person name="Wiegand S."/>
            <person name="Kallscheuer N."/>
            <person name="da Costa M.S."/>
            <person name="Lobo-da-Cunha A."/>
            <person name="Jogler C."/>
            <person name="Lage O.M."/>
        </authorList>
    </citation>
    <scope>NUCLEOTIDE SEQUENCE [LARGE SCALE GENOMIC DNA]</scope>
    <source>
        <strain evidence="3 4">LzC2</strain>
    </source>
</reference>
<dbReference type="Proteomes" id="UP000609651">
    <property type="component" value="Unassembled WGS sequence"/>
</dbReference>
<protein>
    <submittedName>
        <fullName evidence="3">Uncharacterized protein</fullName>
    </submittedName>
</protein>
<feature type="compositionally biased region" description="Acidic residues" evidence="1">
    <location>
        <begin position="290"/>
        <end position="312"/>
    </location>
</feature>
<evidence type="ECO:0000256" key="2">
    <source>
        <dbReference type="SAM" id="Phobius"/>
    </source>
</evidence>
<feature type="compositionally biased region" description="Basic and acidic residues" evidence="1">
    <location>
        <begin position="8"/>
        <end position="37"/>
    </location>
</feature>
<name>A0ABX1VIZ1_9PLAN</name>
<gene>
    <name evidence="3" type="ORF">LzC2_42180</name>
</gene>
<proteinExistence type="predicted"/>
<dbReference type="EMBL" id="WTPX01000296">
    <property type="protein sequence ID" value="NNJ28107.1"/>
    <property type="molecule type" value="Genomic_DNA"/>
</dbReference>
<accession>A0ABX1VIZ1</accession>
<comment type="caution">
    <text evidence="3">The sequence shown here is derived from an EMBL/GenBank/DDBJ whole genome shotgun (WGS) entry which is preliminary data.</text>
</comment>
<keyword evidence="2" id="KW-1133">Transmembrane helix</keyword>
<evidence type="ECO:0000256" key="1">
    <source>
        <dbReference type="SAM" id="MobiDB-lite"/>
    </source>
</evidence>
<organism evidence="3 4">
    <name type="scientific">Alienimonas chondri</name>
    <dbReference type="NCBI Taxonomy" id="2681879"/>
    <lineage>
        <taxon>Bacteria</taxon>
        <taxon>Pseudomonadati</taxon>
        <taxon>Planctomycetota</taxon>
        <taxon>Planctomycetia</taxon>
        <taxon>Planctomycetales</taxon>
        <taxon>Planctomycetaceae</taxon>
        <taxon>Alienimonas</taxon>
    </lineage>
</organism>
<dbReference type="RefSeq" id="WP_171190002.1">
    <property type="nucleotide sequence ID" value="NZ_WTPX01000296.1"/>
</dbReference>
<evidence type="ECO:0000313" key="4">
    <source>
        <dbReference type="Proteomes" id="UP000609651"/>
    </source>
</evidence>
<keyword evidence="4" id="KW-1185">Reference proteome</keyword>
<feature type="transmembrane region" description="Helical" evidence="2">
    <location>
        <begin position="64"/>
        <end position="85"/>
    </location>
</feature>
<feature type="region of interest" description="Disordered" evidence="1">
    <location>
        <begin position="1"/>
        <end position="42"/>
    </location>
</feature>
<feature type="region of interest" description="Disordered" evidence="1">
    <location>
        <begin position="268"/>
        <end position="321"/>
    </location>
</feature>